<dbReference type="InterPro" id="IPR010559">
    <property type="entry name" value="Sig_transdc_His_kin_internal"/>
</dbReference>
<dbReference type="Pfam" id="PF02518">
    <property type="entry name" value="HATPase_c"/>
    <property type="match status" value="1"/>
</dbReference>
<evidence type="ECO:0000256" key="3">
    <source>
        <dbReference type="ARBA" id="ARBA00022553"/>
    </source>
</evidence>
<dbReference type="PANTHER" id="PTHR34220">
    <property type="entry name" value="SENSOR HISTIDINE KINASE YPDA"/>
    <property type="match status" value="1"/>
</dbReference>
<keyword evidence="11 12" id="KW-0472">Membrane</keyword>
<dbReference type="RefSeq" id="WP_238723118.1">
    <property type="nucleotide sequence ID" value="NZ_JAHQCW010000053.1"/>
</dbReference>
<keyword evidence="4" id="KW-0808">Transferase</keyword>
<dbReference type="Pfam" id="PF06580">
    <property type="entry name" value="His_kinase"/>
    <property type="match status" value="1"/>
</dbReference>
<evidence type="ECO:0000256" key="5">
    <source>
        <dbReference type="ARBA" id="ARBA00022692"/>
    </source>
</evidence>
<reference evidence="14" key="1">
    <citation type="submission" date="2021-06" db="EMBL/GenBank/DDBJ databases">
        <title>Description of novel taxa of the family Lachnospiraceae.</title>
        <authorList>
            <person name="Chaplin A.V."/>
            <person name="Sokolova S.R."/>
            <person name="Pikina A.P."/>
            <person name="Korzhanova M."/>
            <person name="Belova V."/>
            <person name="Korostin D."/>
            <person name="Efimov B.A."/>
        </authorList>
    </citation>
    <scope>NUCLEOTIDE SEQUENCE</scope>
    <source>
        <strain evidence="14">ASD5720</strain>
    </source>
</reference>
<keyword evidence="3" id="KW-0597">Phosphoprotein</keyword>
<comment type="subcellular location">
    <subcellularLocation>
        <location evidence="1">Cell membrane</location>
        <topology evidence="1">Multi-pass membrane protein</topology>
    </subcellularLocation>
</comment>
<feature type="domain" description="Histidine kinase/HSP90-like ATPase" evidence="13">
    <location>
        <begin position="197"/>
        <end position="312"/>
    </location>
</feature>
<evidence type="ECO:0000256" key="6">
    <source>
        <dbReference type="ARBA" id="ARBA00022741"/>
    </source>
</evidence>
<dbReference type="GO" id="GO:0005524">
    <property type="term" value="F:ATP binding"/>
    <property type="evidence" value="ECO:0007669"/>
    <property type="project" value="UniProtKB-KW"/>
</dbReference>
<keyword evidence="2" id="KW-1003">Cell membrane</keyword>
<evidence type="ECO:0000256" key="2">
    <source>
        <dbReference type="ARBA" id="ARBA00022475"/>
    </source>
</evidence>
<proteinExistence type="predicted"/>
<keyword evidence="7 14" id="KW-0418">Kinase</keyword>
<feature type="transmembrane region" description="Helical" evidence="12">
    <location>
        <begin position="12"/>
        <end position="34"/>
    </location>
</feature>
<evidence type="ECO:0000256" key="8">
    <source>
        <dbReference type="ARBA" id="ARBA00022840"/>
    </source>
</evidence>
<name>A0A949NCX5_9FIRM</name>
<sequence length="317" mass="36414">MNNKKRGKNIYFNRVWVLIAAVEILLAGLCLTVVVGKTLEGNQRIWISLAAFLVLLQGVSVILLWSRRVLMQQSQQEGMREKLEREIQRSAEIELRQKKQQLQALQSQINPHFLYNTLDTFRGIALEHGDRELGNMIAALSAMFKYSVNYDTDLVTINDELQYLSKYVKLQQVRFPDRFTYQEYINCPQEYLLIHTCPRFILQPLIENSISHGLKDIQSGGRITLSIEQSGQVFYILVEDNGCGIPTLQTIAMNKRFAGEREAKEIRERQDSVALHNVNERIKMYCGEAYGLYVTSMEHVGTQVRISLPANKELDGI</sequence>
<keyword evidence="5 12" id="KW-0812">Transmembrane</keyword>
<evidence type="ECO:0000256" key="10">
    <source>
        <dbReference type="ARBA" id="ARBA00023012"/>
    </source>
</evidence>
<organism evidence="14 15">
    <name type="scientific">Diplocloster agilis</name>
    <dbReference type="NCBI Taxonomy" id="2850323"/>
    <lineage>
        <taxon>Bacteria</taxon>
        <taxon>Bacillati</taxon>
        <taxon>Bacillota</taxon>
        <taxon>Clostridia</taxon>
        <taxon>Lachnospirales</taxon>
        <taxon>Lachnospiraceae</taxon>
        <taxon>Diplocloster</taxon>
    </lineage>
</organism>
<evidence type="ECO:0000256" key="7">
    <source>
        <dbReference type="ARBA" id="ARBA00022777"/>
    </source>
</evidence>
<evidence type="ECO:0000313" key="14">
    <source>
        <dbReference type="EMBL" id="MBU9739217.1"/>
    </source>
</evidence>
<evidence type="ECO:0000256" key="9">
    <source>
        <dbReference type="ARBA" id="ARBA00022989"/>
    </source>
</evidence>
<dbReference type="AlphaFoldDB" id="A0A949NCX5"/>
<dbReference type="InterPro" id="IPR036890">
    <property type="entry name" value="HATPase_C_sf"/>
</dbReference>
<dbReference type="GO" id="GO:0000155">
    <property type="term" value="F:phosphorelay sensor kinase activity"/>
    <property type="evidence" value="ECO:0007669"/>
    <property type="project" value="InterPro"/>
</dbReference>
<keyword evidence="10" id="KW-0902">Two-component regulatory system</keyword>
<evidence type="ECO:0000256" key="1">
    <source>
        <dbReference type="ARBA" id="ARBA00004651"/>
    </source>
</evidence>
<keyword evidence="8" id="KW-0067">ATP-binding</keyword>
<comment type="caution">
    <text evidence="14">The sequence shown here is derived from an EMBL/GenBank/DDBJ whole genome shotgun (WGS) entry which is preliminary data.</text>
</comment>
<feature type="transmembrane region" description="Helical" evidence="12">
    <location>
        <begin position="46"/>
        <end position="65"/>
    </location>
</feature>
<evidence type="ECO:0000256" key="4">
    <source>
        <dbReference type="ARBA" id="ARBA00022679"/>
    </source>
</evidence>
<evidence type="ECO:0000256" key="12">
    <source>
        <dbReference type="SAM" id="Phobius"/>
    </source>
</evidence>
<dbReference type="SMART" id="SM00387">
    <property type="entry name" value="HATPase_c"/>
    <property type="match status" value="1"/>
</dbReference>
<dbReference type="Gene3D" id="3.30.565.10">
    <property type="entry name" value="Histidine kinase-like ATPase, C-terminal domain"/>
    <property type="match status" value="1"/>
</dbReference>
<gene>
    <name evidence="14" type="ORF">KTH89_22030</name>
</gene>
<keyword evidence="9 12" id="KW-1133">Transmembrane helix</keyword>
<evidence type="ECO:0000259" key="13">
    <source>
        <dbReference type="SMART" id="SM00387"/>
    </source>
</evidence>
<evidence type="ECO:0000313" key="15">
    <source>
        <dbReference type="Proteomes" id="UP000712157"/>
    </source>
</evidence>
<dbReference type="Proteomes" id="UP000712157">
    <property type="component" value="Unassembled WGS sequence"/>
</dbReference>
<dbReference type="GO" id="GO:0005886">
    <property type="term" value="C:plasma membrane"/>
    <property type="evidence" value="ECO:0007669"/>
    <property type="project" value="UniProtKB-SubCell"/>
</dbReference>
<dbReference type="InterPro" id="IPR050640">
    <property type="entry name" value="Bact_2-comp_sensor_kinase"/>
</dbReference>
<evidence type="ECO:0000256" key="11">
    <source>
        <dbReference type="ARBA" id="ARBA00023136"/>
    </source>
</evidence>
<keyword evidence="15" id="KW-1185">Reference proteome</keyword>
<protein>
    <submittedName>
        <fullName evidence="14">Histidine kinase</fullName>
    </submittedName>
</protein>
<dbReference type="EMBL" id="JAHQCW010000053">
    <property type="protein sequence ID" value="MBU9739217.1"/>
    <property type="molecule type" value="Genomic_DNA"/>
</dbReference>
<dbReference type="PANTHER" id="PTHR34220:SF11">
    <property type="entry name" value="SENSOR PROTEIN KINASE HPTS"/>
    <property type="match status" value="1"/>
</dbReference>
<dbReference type="SUPFAM" id="SSF55874">
    <property type="entry name" value="ATPase domain of HSP90 chaperone/DNA topoisomerase II/histidine kinase"/>
    <property type="match status" value="1"/>
</dbReference>
<accession>A0A949NCX5</accession>
<dbReference type="InterPro" id="IPR003594">
    <property type="entry name" value="HATPase_dom"/>
</dbReference>
<keyword evidence="6" id="KW-0547">Nucleotide-binding</keyword>